<dbReference type="PANTHER" id="PTHR42951">
    <property type="entry name" value="METALLO-BETA-LACTAMASE DOMAIN-CONTAINING"/>
    <property type="match status" value="1"/>
</dbReference>
<dbReference type="SUPFAM" id="SSF56281">
    <property type="entry name" value="Metallo-hydrolase/oxidoreductase"/>
    <property type="match status" value="1"/>
</dbReference>
<evidence type="ECO:0000259" key="1">
    <source>
        <dbReference type="SMART" id="SM00849"/>
    </source>
</evidence>
<dbReference type="RefSeq" id="WP_067711625.1">
    <property type="nucleotide sequence ID" value="NZ_LPVJ01000006.1"/>
</dbReference>
<evidence type="ECO:0000313" key="3">
    <source>
        <dbReference type="Proteomes" id="UP000053557"/>
    </source>
</evidence>
<feature type="domain" description="Metallo-beta-lactamase" evidence="1">
    <location>
        <begin position="15"/>
        <end position="195"/>
    </location>
</feature>
<sequence length="211" mass="23132">MELTRGVHLIEAMKGSYVYLILGEEPVLIDTGMPGKAEDVVKALAQLGMKPTDLAHILLTHQDVDHIGNAKALKEASGATLWAPCAEIPYIHGETRAQGIRGVISRLMRVDRPTVDRSYEAGQVIGGMEVLPAPGHTEGHVCLLYRDVLLAGDLVTTRKGKLRPSPTFLAWNKPLLDRSIRDVGMREFAWVCPAHGEPVARGNLWEGMTRK</sequence>
<dbReference type="AlphaFoldDB" id="A0A101XTB9"/>
<keyword evidence="3" id="KW-1185">Reference proteome</keyword>
<dbReference type="CDD" id="cd07721">
    <property type="entry name" value="yflN-like_MBL-fold"/>
    <property type="match status" value="1"/>
</dbReference>
<dbReference type="OrthoDB" id="9802248at2"/>
<proteinExistence type="predicted"/>
<dbReference type="SMART" id="SM00849">
    <property type="entry name" value="Lactamase_B"/>
    <property type="match status" value="1"/>
</dbReference>
<dbReference type="InterPro" id="IPR001279">
    <property type="entry name" value="Metallo-B-lactamas"/>
</dbReference>
<dbReference type="Proteomes" id="UP000053557">
    <property type="component" value="Unassembled WGS sequence"/>
</dbReference>
<dbReference type="GO" id="GO:0016787">
    <property type="term" value="F:hydrolase activity"/>
    <property type="evidence" value="ECO:0007669"/>
    <property type="project" value="UniProtKB-KW"/>
</dbReference>
<name>A0A101XTB9_9BACL</name>
<accession>A0A101XTB9</accession>
<dbReference type="Gene3D" id="3.60.15.10">
    <property type="entry name" value="Ribonuclease Z/Hydroxyacylglutathione hydrolase-like"/>
    <property type="match status" value="1"/>
</dbReference>
<protein>
    <submittedName>
        <fullName evidence="2">MBL fold metallo-hydrolase</fullName>
    </submittedName>
</protein>
<dbReference type="InterPro" id="IPR036866">
    <property type="entry name" value="RibonucZ/Hydroxyglut_hydro"/>
</dbReference>
<evidence type="ECO:0000313" key="2">
    <source>
        <dbReference type="EMBL" id="KUO97125.1"/>
    </source>
</evidence>
<comment type="caution">
    <text evidence="2">The sequence shown here is derived from an EMBL/GenBank/DDBJ whole genome shotgun (WGS) entry which is preliminary data.</text>
</comment>
<organism evidence="2 3">
    <name type="scientific">Ferroacidibacillus organovorans</name>
    <dbReference type="NCBI Taxonomy" id="1765683"/>
    <lineage>
        <taxon>Bacteria</taxon>
        <taxon>Bacillati</taxon>
        <taxon>Bacillota</taxon>
        <taxon>Bacilli</taxon>
        <taxon>Bacillales</taxon>
        <taxon>Alicyclobacillaceae</taxon>
        <taxon>Ferroacidibacillus</taxon>
    </lineage>
</organism>
<gene>
    <name evidence="2" type="ORF">ATW55_12515</name>
</gene>
<dbReference type="InterPro" id="IPR050855">
    <property type="entry name" value="NDM-1-like"/>
</dbReference>
<dbReference type="EMBL" id="LPVJ01000006">
    <property type="protein sequence ID" value="KUO97125.1"/>
    <property type="molecule type" value="Genomic_DNA"/>
</dbReference>
<keyword evidence="2" id="KW-0378">Hydrolase</keyword>
<reference evidence="2 3" key="1">
    <citation type="submission" date="2015-12" db="EMBL/GenBank/DDBJ databases">
        <title>Draft genome sequence of Acidibacillus ferrooxidans ITV001, isolated from a chalcopyrite acid mine drainage site in Brazil.</title>
        <authorList>
            <person name="Dall'Agnol H."/>
            <person name="Nancucheo I."/>
            <person name="Johnson B."/>
            <person name="Oliveira R."/>
            <person name="Leite L."/>
            <person name="Pylro V."/>
            <person name="Nunes G.L."/>
            <person name="Tzotzos G."/>
            <person name="Fernandes G.R."/>
            <person name="Dutra J."/>
            <person name="Orellana S.C."/>
            <person name="Oliveira G."/>
        </authorList>
    </citation>
    <scope>NUCLEOTIDE SEQUENCE [LARGE SCALE GENOMIC DNA]</scope>
    <source>
        <strain evidence="3">ITV01</strain>
    </source>
</reference>
<dbReference type="Pfam" id="PF00753">
    <property type="entry name" value="Lactamase_B"/>
    <property type="match status" value="1"/>
</dbReference>